<sequence length="2565" mass="276315">MNDNVDVVQVRDKNSQLVHALMWSLSTIGHLNQVFLDQTSPNAVQVSSSGLSDRVVTFVNGDHKLASSFQVGLYNAASTTPGLPNSPANAAYIDGLKPNVCAGSGVLLGCSEDPDYCYIWEVDGITMTPVRGAFYGVLMVFPTNPRTVYRRIILDSDGNIVGENSYIVNTVPAPEVSVQQEQLTTADCIEEAMFKFTAEVGSMNGSYTYQWSSGHTTPEVQLLGDQIYTLTVTASNGCETVKTVVPQGDPAMHGAVNIVASTPYLCGNDPLQLTASFSNYSGNGTRTYQWSNGATTGVTQVTVPGEYRVTVTTSAGCTFSDTIEIQPAFDLIISADFDQACAEHPARLSAEVLGSPGLGLLFRWSNGAFGEDLLVYEAGTYTVELITSYGCTISKSYTIEGGVEMTLSASTERLVPNGLVTIAPTLSGGIPPFTYAWSSGSTADQLAVNVAGTYSLTVTDQTGCSAIDEVTILPHDQSACEGITVALNYHAPDCENYGSARLETVLPSGFTASSYSWSSGGTSSDLLIDNGNVPYGVTVTATNGCQAVGTITPPAFQSLNNSSAVVPLCELVHKLEVVSLAGDQAFLVFENVGQQSLNTLLAASPTTRVEVVAEYESNGNTVSEVIPFAGPGLLPDPATWAGNLIGIAADAEITVRMQTTDGAFCPVICTASKVLINPGAIDSVEVVLEEEPEILLTNYECGDVYVADSTATNTEPLLFLTEGEVITVNGFPLLIKTLVQQASSEGSYQGTGLVPLPFNDRNLLVSFAGKVNKFRTLYDGLVEGMEDNLSNYDFSVDTLAIGGDICIPQEIEGEYDENGINPVTGLDRFGFDSLGINVYTGNNLDTLGFDANGNHVTTGTQYNEQGCNREGRDASDNPCNPQRYIDAATQQFIDSIGSQLSAIVNAQMAAELATVQQDLQTRRGICNNLRGEMQAIRESLQFAEPYIYGDSSQYFNPGLSQKFAIRPDTFSMGGVTRDPLVVSLEKKHVLLDSCDRAELELIRKEAMVLGADAAAALSYVLSKLSSLNAEQIGPLRDPAAFAAWVRSKVKEYLDTLEQLNGSVGNFEPSSREEYDNGTLWAEPKNYVYAAPSHQFTDFPALASISGDLGFADRAEMIRYELNTQFKQGFRAIQGVHRAHFLAKLAQMQAASQDTSGQGSNLLPISVTKYIGGLQYTILLDDVKFNPISGATLSAYLILEDPDSGQKLVFEGTNITFGVGGADGSRLSLASTVAIRINNATKLILDAGQTFVDWDCSGFAGMAVGGKVELCREFITPLDDNTLNPLPDPARFHLNFNTYVTEWLDAVVTVDAGAFALTNNEGIKWRLDSAVVDLSDRITPQFVPTDGYSSQHYDRQVGFSPLWRGFYLANLSATLPNDFSEGADPVTVGVEDVLIDGTGFSGEAYVEGVNLLDIGTGNAGGWPFGIDRFNIKVLHNSFAGAGFGGGIIIPVFTDTLRYSANIYRHGRYKFTVQPEDTVKMNMLLAEVELLPATKIEIGYDYDGFLAVADLTGNMRFKVPDTSIVKLTLPELYFKEFRVSNRDPYFDAGMWEIRNLGVNMDFGGFAMDLSRISPYKGSTSREFGLGFDLSIGLVSELEIAAGGRFGILGELEEINDRQKWKFKRIDLKGLFIDANIKDVMHVSGSLQWFNDDPDYGKGFYAMLEAEFTKKPLNFSAQVAAQFGKREDTKYFFVDAMVGLASGVPIGPLKINGFGGGVSYHMHNTLDISKMNFGGNGAHAGMPNLGESFSGATYTVAPQYGLGLKAAVMVATAESSVFNGWAGLEFLFNDRDHGGGLATISFKGQGQFMADILPDPPQFMQTLSNNISAALPIDEVPGISQGNGTAGPPISAWVDLTYNFNEGVFDGKLEAYLRGGGLLMGAGPNGRLVQAALHVDSEDWYINIGTPTAPAGILVDLPYFNAGATAYFNMGTDIPDFPGLPENVLAMANLINTNESLRKSGGGIMFGARIFAEARLKAGPVQGFLEADMGFDLMLRNYGSAICAGSNQQIGLNGWYAAGQAWVYLNGGVKLFGVSIFEAGIAGVMQARLPNPFWAKATLAARVKLLFVEKKINLNVEIGEQCSLIDPDGGVVNENPLINYISPLDKAPGVAPDARPEVYFTVPIGRVFNGPDGQPFSATVTEHNMKTVNGGHLLSHNLVWSDDRTSATLVPLNMFGGGDSIRVTITVTVKKGNTVERTETQTVTFATAAAYDFIPATNVAYSYPVDGMYDFYPKEYSQQKGFIQLKTGQAPLLYNLPSGVENKVILTSATGAVEIIPFTYDASNRLITFDLPPAKLLLGQLYQLKLVRYDGKDIVKEILAPIHFRVSNQERFTQKIALMQQGNMTIQPTTGSTGFIGRLLNQNALLGDVERLGIGVDEPLVRFQAALGTPYDNALEALQYTGFPINPDFGSCEEFTTTGAGNFESLGEAAGVSVSAFQGPLVISGDHFTNGLVMSDRRQVLEYNVPQEAYADYLQLQSRISTCVNEITEEFYSEPRQDSTVAALNAYILSYITQRADNFYNTPFLIPGSGLYYIRVSYHLPNGTQTTQASYLELNYTRPSGGGGPTSN</sequence>
<evidence type="ECO:0000313" key="2">
    <source>
        <dbReference type="Proteomes" id="UP000650081"/>
    </source>
</evidence>
<keyword evidence="2" id="KW-1185">Reference proteome</keyword>
<accession>A0A923T6R8</accession>
<evidence type="ECO:0008006" key="3">
    <source>
        <dbReference type="Google" id="ProtNLM"/>
    </source>
</evidence>
<comment type="caution">
    <text evidence="1">The sequence shown here is derived from an EMBL/GenBank/DDBJ whole genome shotgun (WGS) entry which is preliminary data.</text>
</comment>
<name>A0A923T6R8_9BACT</name>
<gene>
    <name evidence="1" type="ORF">H9S92_01755</name>
</gene>
<dbReference type="EMBL" id="JACSIT010000040">
    <property type="protein sequence ID" value="MBC6992876.1"/>
    <property type="molecule type" value="Genomic_DNA"/>
</dbReference>
<organism evidence="1 2">
    <name type="scientific">Neolewinella lacunae</name>
    <dbReference type="NCBI Taxonomy" id="1517758"/>
    <lineage>
        <taxon>Bacteria</taxon>
        <taxon>Pseudomonadati</taxon>
        <taxon>Bacteroidota</taxon>
        <taxon>Saprospiria</taxon>
        <taxon>Saprospirales</taxon>
        <taxon>Lewinellaceae</taxon>
        <taxon>Neolewinella</taxon>
    </lineage>
</organism>
<dbReference type="Proteomes" id="UP000650081">
    <property type="component" value="Unassembled WGS sequence"/>
</dbReference>
<reference evidence="1" key="1">
    <citation type="submission" date="2020-08" db="EMBL/GenBank/DDBJ databases">
        <title>Lewinella bacteria from marine environments.</title>
        <authorList>
            <person name="Zhong Y."/>
        </authorList>
    </citation>
    <scope>NUCLEOTIDE SEQUENCE</scope>
    <source>
        <strain evidence="1">KCTC 42187</strain>
    </source>
</reference>
<dbReference type="RefSeq" id="WP_187465007.1">
    <property type="nucleotide sequence ID" value="NZ_JACSIT010000040.1"/>
</dbReference>
<evidence type="ECO:0000313" key="1">
    <source>
        <dbReference type="EMBL" id="MBC6992876.1"/>
    </source>
</evidence>
<protein>
    <recommendedName>
        <fullName evidence="3">PKD domain-containing protein</fullName>
    </recommendedName>
</protein>
<proteinExistence type="predicted"/>